<sequence length="273" mass="30920">MASMAKKMTVLSFMVLFLVLTTMAREAPSTDKHGDSTTSLFVSAKPTEASVNMANPDWVPDPPCNCRINKVLPLKGVREPLSPSQHSVPRRDALGDIKDEAEDKFDEDTWFTLEEKRNKMTKEDIIELCGEFPLPPPFYAQVLALQEPANYGTDLETSVYEGQIKSGYRIPMHPFVVAFFNYNKIEPGQLVPNGRRKIIDPIYLVQTSGYPVTVDDFMRLYLEVCFIKNVARSVGWYYIHNRVRVIKGGPKSDKGSFPRNGTDFVKTLNRKAF</sequence>
<dbReference type="Proteomes" id="UP001188597">
    <property type="component" value="Unassembled WGS sequence"/>
</dbReference>
<organism evidence="2 3">
    <name type="scientific">Escallonia herrerae</name>
    <dbReference type="NCBI Taxonomy" id="1293975"/>
    <lineage>
        <taxon>Eukaryota</taxon>
        <taxon>Viridiplantae</taxon>
        <taxon>Streptophyta</taxon>
        <taxon>Embryophyta</taxon>
        <taxon>Tracheophyta</taxon>
        <taxon>Spermatophyta</taxon>
        <taxon>Magnoliopsida</taxon>
        <taxon>eudicotyledons</taxon>
        <taxon>Gunneridae</taxon>
        <taxon>Pentapetalae</taxon>
        <taxon>asterids</taxon>
        <taxon>campanulids</taxon>
        <taxon>Escalloniales</taxon>
        <taxon>Escalloniaceae</taxon>
        <taxon>Escallonia</taxon>
    </lineage>
</organism>
<keyword evidence="3" id="KW-1185">Reference proteome</keyword>
<dbReference type="EMBL" id="JAVXUP010003329">
    <property type="protein sequence ID" value="KAK2999295.1"/>
    <property type="molecule type" value="Genomic_DNA"/>
</dbReference>
<reference evidence="2" key="1">
    <citation type="submission" date="2022-12" db="EMBL/GenBank/DDBJ databases">
        <title>Draft genome assemblies for two species of Escallonia (Escalloniales).</title>
        <authorList>
            <person name="Chanderbali A."/>
            <person name="Dervinis C."/>
            <person name="Anghel I."/>
            <person name="Soltis D."/>
            <person name="Soltis P."/>
            <person name="Zapata F."/>
        </authorList>
    </citation>
    <scope>NUCLEOTIDE SEQUENCE</scope>
    <source>
        <strain evidence="2">UCBG64.0493</strain>
        <tissue evidence="2">Leaf</tissue>
    </source>
</reference>
<feature type="chain" id="PRO_5041640917" evidence="1">
    <location>
        <begin position="25"/>
        <end position="273"/>
    </location>
</feature>
<proteinExistence type="predicted"/>
<feature type="signal peptide" evidence="1">
    <location>
        <begin position="1"/>
        <end position="24"/>
    </location>
</feature>
<protein>
    <submittedName>
        <fullName evidence="2">Uncharacterized protein</fullName>
    </submittedName>
</protein>
<evidence type="ECO:0000256" key="1">
    <source>
        <dbReference type="SAM" id="SignalP"/>
    </source>
</evidence>
<comment type="caution">
    <text evidence="2">The sequence shown here is derived from an EMBL/GenBank/DDBJ whole genome shotgun (WGS) entry which is preliminary data.</text>
</comment>
<accession>A0AA89ADZ6</accession>
<name>A0AA89ADZ6_9ASTE</name>
<dbReference type="AlphaFoldDB" id="A0AA89ADZ6"/>
<gene>
    <name evidence="2" type="ORF">RJ639_023869</name>
</gene>
<evidence type="ECO:0000313" key="3">
    <source>
        <dbReference type="Proteomes" id="UP001188597"/>
    </source>
</evidence>
<evidence type="ECO:0000313" key="2">
    <source>
        <dbReference type="EMBL" id="KAK2999295.1"/>
    </source>
</evidence>
<keyword evidence="1" id="KW-0732">Signal</keyword>